<feature type="non-terminal residue" evidence="6">
    <location>
        <position position="604"/>
    </location>
</feature>
<evidence type="ECO:0000313" key="6">
    <source>
        <dbReference type="EMBL" id="EYU37352.1"/>
    </source>
</evidence>
<evidence type="ECO:0000256" key="1">
    <source>
        <dbReference type="ARBA" id="ARBA00022723"/>
    </source>
</evidence>
<evidence type="ECO:0000256" key="4">
    <source>
        <dbReference type="PROSITE-ProRule" id="PRU00325"/>
    </source>
</evidence>
<keyword evidence="7" id="KW-1185">Reference proteome</keyword>
<organism evidence="6 7">
    <name type="scientific">Erythranthe guttata</name>
    <name type="common">Yellow monkey flower</name>
    <name type="synonym">Mimulus guttatus</name>
    <dbReference type="NCBI Taxonomy" id="4155"/>
    <lineage>
        <taxon>Eukaryota</taxon>
        <taxon>Viridiplantae</taxon>
        <taxon>Streptophyta</taxon>
        <taxon>Embryophyta</taxon>
        <taxon>Tracheophyta</taxon>
        <taxon>Spermatophyta</taxon>
        <taxon>Magnoliopsida</taxon>
        <taxon>eudicotyledons</taxon>
        <taxon>Gunneridae</taxon>
        <taxon>Pentapetalae</taxon>
        <taxon>asterids</taxon>
        <taxon>lamiids</taxon>
        <taxon>Lamiales</taxon>
        <taxon>Phrymaceae</taxon>
        <taxon>Erythranthe</taxon>
    </lineage>
</organism>
<feature type="domain" description="SWIM-type" evidence="5">
    <location>
        <begin position="521"/>
        <end position="559"/>
    </location>
</feature>
<dbReference type="AlphaFoldDB" id="A0A022RAH9"/>
<dbReference type="InterPro" id="IPR007527">
    <property type="entry name" value="Znf_SWIM"/>
</dbReference>
<dbReference type="InterPro" id="IPR004330">
    <property type="entry name" value="FAR1_DNA_bnd_dom"/>
</dbReference>
<dbReference type="Pfam" id="PF10551">
    <property type="entry name" value="MULE"/>
    <property type="match status" value="1"/>
</dbReference>
<dbReference type="InterPro" id="IPR006564">
    <property type="entry name" value="Znf_PMZ"/>
</dbReference>
<keyword evidence="2 4" id="KW-0863">Zinc-finger</keyword>
<evidence type="ECO:0000313" key="7">
    <source>
        <dbReference type="Proteomes" id="UP000030748"/>
    </source>
</evidence>
<dbReference type="GO" id="GO:0008270">
    <property type="term" value="F:zinc ion binding"/>
    <property type="evidence" value="ECO:0007669"/>
    <property type="project" value="UniProtKB-KW"/>
</dbReference>
<evidence type="ECO:0000256" key="2">
    <source>
        <dbReference type="ARBA" id="ARBA00022771"/>
    </source>
</evidence>
<dbReference type="STRING" id="4155.A0A022RAH9"/>
<dbReference type="PROSITE" id="PS50966">
    <property type="entry name" value="ZF_SWIM"/>
    <property type="match status" value="1"/>
</dbReference>
<accession>A0A022RAH9</accession>
<protein>
    <recommendedName>
        <fullName evidence="5">SWIM-type domain-containing protein</fullName>
    </recommendedName>
</protein>
<dbReference type="PANTHER" id="PTHR47718">
    <property type="entry name" value="OS01G0519700 PROTEIN"/>
    <property type="match status" value="1"/>
</dbReference>
<sequence>MDSSLIAMMEELLGANSENNFASTNEVQSFAPSTSNIEDEVEISSNHTEIPLISSVQEGPTTGTLYPDIESLFRFYLEHAKHRGFGVIKRTTRKTADGENKYLLMTCDKSRKTIPQKTTKRVDCPARVNTIKQCDGSWMVSTVVAGHNHELTPDMSILIPARRNISTSMKRQLEANDIAGIRPCKSIRLAEVQSGGPMNLGCLPKDCRNFIEGRRKLRLGTGDAEAIRKLFWGLQKRDTNFIYSLDIDDHGRLCNMLWIHSRCRAAYAEFNDVLTFDTTYLVNKYKMPFATIVGINHHGQSILLGCALVIHEDAESFKWFFKHWLEAMDDVHPKCIVTDQCESIKIAIRELMPGTIHRYCLWHIMSKVPQKFKGVAQYNNVVRDFKRILGTLLLDHVFWAGMLSTQRSEGMHAFFDGYIHSRSSLKQFVEQYELAMANKIQKEFIAEHESKNKLIRCLSQFPWERQFRSAYTNNLFKKVQEEISCMLYCHIVVEQYDQTSGVEKISVHEKSKVNEFYTRDFTFTVDYTVDGEYFSCNCKKFEFMGLLCCHILVVLSKKDVQSVNERYLLRRWRKDIYRRHYSIIFAGGYPHMTEKYKKFQDVER</sequence>
<dbReference type="Proteomes" id="UP000030748">
    <property type="component" value="Unassembled WGS sequence"/>
</dbReference>
<gene>
    <name evidence="6" type="ORF">MIMGU_mgv1a025104mg</name>
</gene>
<dbReference type="EMBL" id="KI630540">
    <property type="protein sequence ID" value="EYU37352.1"/>
    <property type="molecule type" value="Genomic_DNA"/>
</dbReference>
<reference evidence="6 7" key="1">
    <citation type="journal article" date="2013" name="Proc. Natl. Acad. Sci. U.S.A.">
        <title>Fine-scale variation in meiotic recombination in Mimulus inferred from population shotgun sequencing.</title>
        <authorList>
            <person name="Hellsten U."/>
            <person name="Wright K.M."/>
            <person name="Jenkins J."/>
            <person name="Shu S."/>
            <person name="Yuan Y."/>
            <person name="Wessler S.R."/>
            <person name="Schmutz J."/>
            <person name="Willis J.H."/>
            <person name="Rokhsar D.S."/>
        </authorList>
    </citation>
    <scope>NUCLEOTIDE SEQUENCE [LARGE SCALE GENOMIC DNA]</scope>
    <source>
        <strain evidence="7">cv. DUN x IM62</strain>
    </source>
</reference>
<evidence type="ECO:0000259" key="5">
    <source>
        <dbReference type="PROSITE" id="PS50966"/>
    </source>
</evidence>
<keyword evidence="3" id="KW-0862">Zinc</keyword>
<dbReference type="Pfam" id="PF04434">
    <property type="entry name" value="SWIM"/>
    <property type="match status" value="1"/>
</dbReference>
<proteinExistence type="predicted"/>
<dbReference type="Pfam" id="PF03101">
    <property type="entry name" value="FAR1"/>
    <property type="match status" value="1"/>
</dbReference>
<keyword evidence="1" id="KW-0479">Metal-binding</keyword>
<name>A0A022RAH9_ERYGU</name>
<dbReference type="InterPro" id="IPR018289">
    <property type="entry name" value="MULE_transposase_dom"/>
</dbReference>
<dbReference type="PANTHER" id="PTHR47718:SF13">
    <property type="entry name" value="OS09G0290500 PROTEIN"/>
    <property type="match status" value="1"/>
</dbReference>
<dbReference type="eggNOG" id="ENOG502QSZE">
    <property type="taxonomic scope" value="Eukaryota"/>
</dbReference>
<dbReference type="SMART" id="SM00575">
    <property type="entry name" value="ZnF_PMZ"/>
    <property type="match status" value="1"/>
</dbReference>
<evidence type="ECO:0000256" key="3">
    <source>
        <dbReference type="ARBA" id="ARBA00022833"/>
    </source>
</evidence>